<reference evidence="2" key="1">
    <citation type="journal article" date="2016" name="Nat. Biotechnol.">
        <title>Sequencing wild and cultivated cassava and related species reveals extensive interspecific hybridization and genetic diversity.</title>
        <authorList>
            <person name="Bredeson J.V."/>
            <person name="Lyons J.B."/>
            <person name="Prochnik S.E."/>
            <person name="Wu G.A."/>
            <person name="Ha C.M."/>
            <person name="Edsinger-Gonzales E."/>
            <person name="Grimwood J."/>
            <person name="Schmutz J."/>
            <person name="Rabbi I.Y."/>
            <person name="Egesi C."/>
            <person name="Nauluvula P."/>
            <person name="Lebot V."/>
            <person name="Ndunguru J."/>
            <person name="Mkamilo G."/>
            <person name="Bart R.S."/>
            <person name="Setter T.L."/>
            <person name="Gleadow R.M."/>
            <person name="Kulakow P."/>
            <person name="Ferguson M.E."/>
            <person name="Rounsley S."/>
            <person name="Rokhsar D.S."/>
        </authorList>
    </citation>
    <scope>NUCLEOTIDE SEQUENCE [LARGE SCALE GENOMIC DNA]</scope>
    <source>
        <strain evidence="2">cv. AM560-2</strain>
    </source>
</reference>
<gene>
    <name evidence="1" type="ORF">MANES_01G032701v8</name>
</gene>
<dbReference type="Proteomes" id="UP000091857">
    <property type="component" value="Chromosome 1"/>
</dbReference>
<keyword evidence="2" id="KW-1185">Reference proteome</keyword>
<accession>A0ACB7IF61</accession>
<protein>
    <submittedName>
        <fullName evidence="1">Uncharacterized protein</fullName>
    </submittedName>
</protein>
<dbReference type="EMBL" id="CM004387">
    <property type="protein sequence ID" value="KAG8661721.1"/>
    <property type="molecule type" value="Genomic_DNA"/>
</dbReference>
<proteinExistence type="predicted"/>
<organism evidence="1 2">
    <name type="scientific">Manihot esculenta</name>
    <name type="common">Cassava</name>
    <name type="synonym">Jatropha manihot</name>
    <dbReference type="NCBI Taxonomy" id="3983"/>
    <lineage>
        <taxon>Eukaryota</taxon>
        <taxon>Viridiplantae</taxon>
        <taxon>Streptophyta</taxon>
        <taxon>Embryophyta</taxon>
        <taxon>Tracheophyta</taxon>
        <taxon>Spermatophyta</taxon>
        <taxon>Magnoliopsida</taxon>
        <taxon>eudicotyledons</taxon>
        <taxon>Gunneridae</taxon>
        <taxon>Pentapetalae</taxon>
        <taxon>rosids</taxon>
        <taxon>fabids</taxon>
        <taxon>Malpighiales</taxon>
        <taxon>Euphorbiaceae</taxon>
        <taxon>Crotonoideae</taxon>
        <taxon>Manihoteae</taxon>
        <taxon>Manihot</taxon>
    </lineage>
</organism>
<sequence length="390" mass="45548">MRGLTLKELSSELNSVKTEVQELRERVAILELLNEEQNQPDLKGLEEEEENEAKSINNLHYVNLVDRVIIHKWHTKIIIVVHKEYVFQTIALIDLIDSGADLNSINEGLVPSRYFSKTMEGLNTTNGSKMAVRYKLNNTAICNKSICFEIPFLMVKGLSHPVILGNQFLHMIYPIKRVSEEGINTEIEGKVITFHFVSQPRIKAIDVLKNHIKSKNKFINSLKYEVSFKMIEEMINDPKVQQKIKIIQDKMLNSICAESPNAFWERKKHVVNLSYEPDFNEKLIRTKARPIAMGPRHLEICKKEVAELEKKWLIRKSKGPWSCPAFYVENTAELEWEVPRLVINYKHLNKVLRWIRYPLPNKRDLLNRLYEATVFSKFDMKSGYWQIQIS</sequence>
<name>A0ACB7IF61_MANES</name>
<evidence type="ECO:0000313" key="1">
    <source>
        <dbReference type="EMBL" id="KAG8661721.1"/>
    </source>
</evidence>
<evidence type="ECO:0000313" key="2">
    <source>
        <dbReference type="Proteomes" id="UP000091857"/>
    </source>
</evidence>
<comment type="caution">
    <text evidence="1">The sequence shown here is derived from an EMBL/GenBank/DDBJ whole genome shotgun (WGS) entry which is preliminary data.</text>
</comment>